<keyword evidence="6 10" id="KW-0697">Rotamase</keyword>
<dbReference type="InterPro" id="IPR046357">
    <property type="entry name" value="PPIase_dom_sf"/>
</dbReference>
<comment type="similarity">
    <text evidence="2">Belongs to the PpiC/parvulin rotamase family.</text>
</comment>
<evidence type="ECO:0000256" key="2">
    <source>
        <dbReference type="ARBA" id="ARBA00007656"/>
    </source>
</evidence>
<dbReference type="SUPFAM" id="SSF54534">
    <property type="entry name" value="FKBP-like"/>
    <property type="match status" value="1"/>
</dbReference>
<proteinExistence type="inferred from homology"/>
<comment type="catalytic activity">
    <reaction evidence="1">
        <text>[protein]-peptidylproline (omega=180) = [protein]-peptidylproline (omega=0)</text>
        <dbReference type="Rhea" id="RHEA:16237"/>
        <dbReference type="Rhea" id="RHEA-COMP:10747"/>
        <dbReference type="Rhea" id="RHEA-COMP:10748"/>
        <dbReference type="ChEBI" id="CHEBI:83833"/>
        <dbReference type="ChEBI" id="CHEBI:83834"/>
        <dbReference type="EC" id="5.2.1.8"/>
    </reaction>
</comment>
<evidence type="ECO:0000256" key="6">
    <source>
        <dbReference type="ARBA" id="ARBA00023110"/>
    </source>
</evidence>
<dbReference type="PANTHER" id="PTHR47245:SF1">
    <property type="entry name" value="FOLDASE PROTEIN PRSA"/>
    <property type="match status" value="1"/>
</dbReference>
<dbReference type="InterPro" id="IPR000297">
    <property type="entry name" value="PPIase_PpiC"/>
</dbReference>
<comment type="caution">
    <text evidence="12">The sequence shown here is derived from an EMBL/GenBank/DDBJ whole genome shotgun (WGS) entry which is preliminary data.</text>
</comment>
<dbReference type="PANTHER" id="PTHR47245">
    <property type="entry name" value="PEPTIDYLPROLYL ISOMERASE"/>
    <property type="match status" value="1"/>
</dbReference>
<evidence type="ECO:0000256" key="3">
    <source>
        <dbReference type="ARBA" id="ARBA00013194"/>
    </source>
</evidence>
<keyword evidence="13" id="KW-1185">Reference proteome</keyword>
<dbReference type="Gene3D" id="3.10.50.40">
    <property type="match status" value="1"/>
</dbReference>
<protein>
    <recommendedName>
        <fullName evidence="4">Parvulin-like PPIase</fullName>
        <ecNumber evidence="3">5.2.1.8</ecNumber>
    </recommendedName>
    <alternativeName>
        <fullName evidence="8">Peptidyl-prolyl cis-trans isomerase plp</fullName>
    </alternativeName>
    <alternativeName>
        <fullName evidence="9">Rotamase plp</fullName>
    </alternativeName>
</protein>
<evidence type="ECO:0000256" key="5">
    <source>
        <dbReference type="ARBA" id="ARBA00022729"/>
    </source>
</evidence>
<organism evidence="12 13">
    <name type="scientific">Rhizobium viscosum</name>
    <name type="common">Arthrobacter viscosus</name>
    <dbReference type="NCBI Taxonomy" id="1673"/>
    <lineage>
        <taxon>Bacteria</taxon>
        <taxon>Pseudomonadati</taxon>
        <taxon>Pseudomonadota</taxon>
        <taxon>Alphaproteobacteria</taxon>
        <taxon>Hyphomicrobiales</taxon>
        <taxon>Rhizobiaceae</taxon>
        <taxon>Rhizobium/Agrobacterium group</taxon>
        <taxon>Rhizobium</taxon>
    </lineage>
</organism>
<gene>
    <name evidence="12" type="ORF">H4W29_003979</name>
</gene>
<evidence type="ECO:0000259" key="11">
    <source>
        <dbReference type="PROSITE" id="PS50198"/>
    </source>
</evidence>
<dbReference type="EC" id="5.2.1.8" evidence="3"/>
<accession>A0ABR9IUJ7</accession>
<keyword evidence="5" id="KW-0732">Signal</keyword>
<dbReference type="InterPro" id="IPR050245">
    <property type="entry name" value="PrsA_foldase"/>
</dbReference>
<evidence type="ECO:0000313" key="12">
    <source>
        <dbReference type="EMBL" id="MBE1506798.1"/>
    </source>
</evidence>
<evidence type="ECO:0000313" key="13">
    <source>
        <dbReference type="Proteomes" id="UP000620262"/>
    </source>
</evidence>
<feature type="domain" description="PpiC" evidence="11">
    <location>
        <begin position="156"/>
        <end position="254"/>
    </location>
</feature>
<dbReference type="EMBL" id="JADBEC010000001">
    <property type="protein sequence ID" value="MBE1506798.1"/>
    <property type="molecule type" value="Genomic_DNA"/>
</dbReference>
<sequence length="324" mass="35636">MKLFPIAPEAPVRRGGVAESPWQKALGEPLIHFLVVGAALFGGYHVLNPEPEAGAGTQEIVLTRDDVRQLAISWLAQGRSAPTREQVQALVEQKVTQEILFREAVALGLDRDDEVVKRRLAQKMDFLAADVAALQEPTDEQLKTWFNRNSQSFALPAHASFRHLYFSPDRHGGATRDVAAAALALVSGKSPDTAEVAAMGDPFMFQNQYPDATPEQMAKQFGPQFSSALFQLTPGRWEGPVQSGYGWHLVWIDAIQPGRIPTFAEVKPGVKAGWIDDQYREIKRASLDEMRSRYVVVTPAIDPGDWRDLQVPAGTGGQLEVSAQ</sequence>
<dbReference type="Proteomes" id="UP000620262">
    <property type="component" value="Unassembled WGS sequence"/>
</dbReference>
<evidence type="ECO:0000256" key="9">
    <source>
        <dbReference type="ARBA" id="ARBA00031484"/>
    </source>
</evidence>
<name>A0ABR9IUJ7_RHIVS</name>
<evidence type="ECO:0000256" key="10">
    <source>
        <dbReference type="PROSITE-ProRule" id="PRU00278"/>
    </source>
</evidence>
<dbReference type="RefSeq" id="WP_192730441.1">
    <property type="nucleotide sequence ID" value="NZ_BAAAVL010000014.1"/>
</dbReference>
<evidence type="ECO:0000256" key="4">
    <source>
        <dbReference type="ARBA" id="ARBA00018370"/>
    </source>
</evidence>
<reference evidence="12 13" key="1">
    <citation type="submission" date="2020-10" db="EMBL/GenBank/DDBJ databases">
        <title>Sequencing the genomes of 1000 actinobacteria strains.</title>
        <authorList>
            <person name="Klenk H.-P."/>
        </authorList>
    </citation>
    <scope>NUCLEOTIDE SEQUENCE [LARGE SCALE GENOMIC DNA]</scope>
    <source>
        <strain evidence="12 13">DSM 7307</strain>
    </source>
</reference>
<dbReference type="Pfam" id="PF13145">
    <property type="entry name" value="Rotamase_2"/>
    <property type="match status" value="1"/>
</dbReference>
<evidence type="ECO:0000256" key="1">
    <source>
        <dbReference type="ARBA" id="ARBA00000971"/>
    </source>
</evidence>
<dbReference type="PROSITE" id="PS50198">
    <property type="entry name" value="PPIC_PPIASE_2"/>
    <property type="match status" value="1"/>
</dbReference>
<evidence type="ECO:0000256" key="8">
    <source>
        <dbReference type="ARBA" id="ARBA00030642"/>
    </source>
</evidence>
<keyword evidence="7 10" id="KW-0413">Isomerase</keyword>
<evidence type="ECO:0000256" key="7">
    <source>
        <dbReference type="ARBA" id="ARBA00023235"/>
    </source>
</evidence>